<feature type="region of interest" description="Disordered" evidence="1">
    <location>
        <begin position="67"/>
        <end position="92"/>
    </location>
</feature>
<dbReference type="Pfam" id="PF13663">
    <property type="entry name" value="DUF4148"/>
    <property type="match status" value="1"/>
</dbReference>
<keyword evidence="2" id="KW-0732">Signal</keyword>
<sequence length="92" mass="9694">MRKIAIFGVALATSMILSPAFAQSSSASGTVSRAQVKQELRTLQKAGFDPTDTYGYPANLASAERKVSAQPVVDRSEGAQPAHLTLTQSNAK</sequence>
<dbReference type="Proteomes" id="UP000199365">
    <property type="component" value="Unassembled WGS sequence"/>
</dbReference>
<evidence type="ECO:0000256" key="1">
    <source>
        <dbReference type="SAM" id="MobiDB-lite"/>
    </source>
</evidence>
<dbReference type="RefSeq" id="WP_167368819.1">
    <property type="nucleotide sequence ID" value="NZ_FNKX01000004.1"/>
</dbReference>
<dbReference type="AlphaFoldDB" id="A0A1H1KFP5"/>
<dbReference type="InterPro" id="IPR025421">
    <property type="entry name" value="DUF4148"/>
</dbReference>
<gene>
    <name evidence="3" type="ORF">SAMN05445850_7427</name>
</gene>
<reference evidence="4" key="1">
    <citation type="submission" date="2016-10" db="EMBL/GenBank/DDBJ databases">
        <authorList>
            <person name="Varghese N."/>
            <person name="Submissions S."/>
        </authorList>
    </citation>
    <scope>NUCLEOTIDE SEQUENCE [LARGE SCALE GENOMIC DNA]</scope>
    <source>
        <strain evidence="4">DUS833</strain>
    </source>
</reference>
<feature type="signal peptide" evidence="2">
    <location>
        <begin position="1"/>
        <end position="22"/>
    </location>
</feature>
<evidence type="ECO:0000256" key="2">
    <source>
        <dbReference type="SAM" id="SignalP"/>
    </source>
</evidence>
<dbReference type="STRING" id="157910.SAMN05445850_7427"/>
<name>A0A1H1KFP5_9BURK</name>
<evidence type="ECO:0000313" key="3">
    <source>
        <dbReference type="EMBL" id="SDR60892.1"/>
    </source>
</evidence>
<organism evidence="3 4">
    <name type="scientific">Paraburkholderia tuberum</name>
    <dbReference type="NCBI Taxonomy" id="157910"/>
    <lineage>
        <taxon>Bacteria</taxon>
        <taxon>Pseudomonadati</taxon>
        <taxon>Pseudomonadota</taxon>
        <taxon>Betaproteobacteria</taxon>
        <taxon>Burkholderiales</taxon>
        <taxon>Burkholderiaceae</taxon>
        <taxon>Paraburkholderia</taxon>
    </lineage>
</organism>
<proteinExistence type="predicted"/>
<evidence type="ECO:0008006" key="5">
    <source>
        <dbReference type="Google" id="ProtNLM"/>
    </source>
</evidence>
<evidence type="ECO:0000313" key="4">
    <source>
        <dbReference type="Proteomes" id="UP000199365"/>
    </source>
</evidence>
<feature type="chain" id="PRO_5011433302" description="DUF4148 domain-containing protein" evidence="2">
    <location>
        <begin position="23"/>
        <end position="92"/>
    </location>
</feature>
<protein>
    <recommendedName>
        <fullName evidence="5">DUF4148 domain-containing protein</fullName>
    </recommendedName>
</protein>
<dbReference type="EMBL" id="FNKX01000004">
    <property type="protein sequence ID" value="SDR60892.1"/>
    <property type="molecule type" value="Genomic_DNA"/>
</dbReference>
<accession>A0A1H1KFP5</accession>
<keyword evidence="4" id="KW-1185">Reference proteome</keyword>